<evidence type="ECO:0000256" key="1">
    <source>
        <dbReference type="ARBA" id="ARBA00006739"/>
    </source>
</evidence>
<sequence length="373" mass="40755">MPTATTTLPAPAPAPAPERPRTVLVLVPAHNEQDVIGRCLDALRAQTARDDPSTALRLTVVADNCTDATPELARAHGARVFETIGNRHKKAGGLNQALAALLPELGDDDAVLVTDADCALDPDFVRNALTRVDEGYGGVGGVFRGDPGGGFVGHLQRNEYARYARDVSRLRGKCLVITGTAAMFPVRVLREVSAARLAGELPAGDGRGGVYDTTVLTEDNELTFALKHRGHEVISPADCTLATEVMPDWRSLWRQRLRWKRGAVENCFQYGLTRVTWRYWGRQLLTLAGVVVTVMYLGSIVWAVAVAGGLVIAPFWLGVTGVFVVERVVTVRLRGWRQMLLAASMYELVLDFFLQACHGKAYADALLRRKKNW</sequence>
<dbReference type="CDD" id="cd06423">
    <property type="entry name" value="CESA_like"/>
    <property type="match status" value="1"/>
</dbReference>
<evidence type="ECO:0000256" key="4">
    <source>
        <dbReference type="SAM" id="Phobius"/>
    </source>
</evidence>
<organism evidence="5 6">
    <name type="scientific">Mangrovactinospora gilvigrisea</name>
    <dbReference type="NCBI Taxonomy" id="1428644"/>
    <lineage>
        <taxon>Bacteria</taxon>
        <taxon>Bacillati</taxon>
        <taxon>Actinomycetota</taxon>
        <taxon>Actinomycetes</taxon>
        <taxon>Kitasatosporales</taxon>
        <taxon>Streptomycetaceae</taxon>
        <taxon>Mangrovactinospora</taxon>
    </lineage>
</organism>
<comment type="similarity">
    <text evidence="1">Belongs to the glycosyltransferase 2 family.</text>
</comment>
<dbReference type="Proteomes" id="UP000243342">
    <property type="component" value="Unassembled WGS sequence"/>
</dbReference>
<dbReference type="Pfam" id="PF13641">
    <property type="entry name" value="Glyco_tranf_2_3"/>
    <property type="match status" value="1"/>
</dbReference>
<comment type="caution">
    <text evidence="5">The sequence shown here is derived from an EMBL/GenBank/DDBJ whole genome shotgun (WGS) entry which is preliminary data.</text>
</comment>
<dbReference type="SUPFAM" id="SSF53448">
    <property type="entry name" value="Nucleotide-diphospho-sugar transferases"/>
    <property type="match status" value="1"/>
</dbReference>
<evidence type="ECO:0000256" key="2">
    <source>
        <dbReference type="ARBA" id="ARBA00022676"/>
    </source>
</evidence>
<feature type="transmembrane region" description="Helical" evidence="4">
    <location>
        <begin position="311"/>
        <end position="329"/>
    </location>
</feature>
<dbReference type="InterPro" id="IPR029044">
    <property type="entry name" value="Nucleotide-diphossugar_trans"/>
</dbReference>
<dbReference type="STRING" id="1428644.BIV57_09120"/>
<feature type="transmembrane region" description="Helical" evidence="4">
    <location>
        <begin position="284"/>
        <end position="305"/>
    </location>
</feature>
<reference evidence="5 6" key="1">
    <citation type="submission" date="2016-10" db="EMBL/GenBank/DDBJ databases">
        <title>Genome sequence of Streptomyces gilvigriseus MUSC 26.</title>
        <authorList>
            <person name="Lee L.-H."/>
            <person name="Ser H.-L."/>
        </authorList>
    </citation>
    <scope>NUCLEOTIDE SEQUENCE [LARGE SCALE GENOMIC DNA]</scope>
    <source>
        <strain evidence="5 6">MUSC 26</strain>
    </source>
</reference>
<gene>
    <name evidence="5" type="ORF">BIV57_09120</name>
</gene>
<dbReference type="GO" id="GO:0016757">
    <property type="term" value="F:glycosyltransferase activity"/>
    <property type="evidence" value="ECO:0007669"/>
    <property type="project" value="UniProtKB-KW"/>
</dbReference>
<dbReference type="PANTHER" id="PTHR43630">
    <property type="entry name" value="POLY-BETA-1,6-N-ACETYL-D-GLUCOSAMINE SYNTHASE"/>
    <property type="match status" value="1"/>
</dbReference>
<dbReference type="AlphaFoldDB" id="A0A1J7CDJ4"/>
<keyword evidence="6" id="KW-1185">Reference proteome</keyword>
<keyword evidence="4" id="KW-0812">Transmembrane</keyword>
<name>A0A1J7CDJ4_9ACTN</name>
<proteinExistence type="inferred from homology"/>
<keyword evidence="3 5" id="KW-0808">Transferase</keyword>
<accession>A0A1J7CDJ4</accession>
<evidence type="ECO:0000313" key="6">
    <source>
        <dbReference type="Proteomes" id="UP000243342"/>
    </source>
</evidence>
<dbReference type="EMBL" id="MLCF01000043">
    <property type="protein sequence ID" value="OIV37730.1"/>
    <property type="molecule type" value="Genomic_DNA"/>
</dbReference>
<evidence type="ECO:0000313" key="5">
    <source>
        <dbReference type="EMBL" id="OIV37730.1"/>
    </source>
</evidence>
<keyword evidence="2" id="KW-0328">Glycosyltransferase</keyword>
<dbReference type="OrthoDB" id="9797391at2"/>
<evidence type="ECO:0000256" key="3">
    <source>
        <dbReference type="ARBA" id="ARBA00022679"/>
    </source>
</evidence>
<protein>
    <submittedName>
        <fullName evidence="5">Glycosyl transferase</fullName>
    </submittedName>
</protein>
<dbReference type="RefSeq" id="WP_071656231.1">
    <property type="nucleotide sequence ID" value="NZ_MLCF01000043.1"/>
</dbReference>
<dbReference type="PANTHER" id="PTHR43630:SF1">
    <property type="entry name" value="POLY-BETA-1,6-N-ACETYL-D-GLUCOSAMINE SYNTHASE"/>
    <property type="match status" value="1"/>
</dbReference>
<dbReference type="Gene3D" id="3.90.550.10">
    <property type="entry name" value="Spore Coat Polysaccharide Biosynthesis Protein SpsA, Chain A"/>
    <property type="match status" value="1"/>
</dbReference>
<keyword evidence="4" id="KW-0472">Membrane</keyword>
<keyword evidence="4" id="KW-1133">Transmembrane helix</keyword>